<name>A0A6G4WCD1_9HYPH</name>
<evidence type="ECO:0000256" key="8">
    <source>
        <dbReference type="ARBA" id="ARBA00038436"/>
    </source>
</evidence>
<dbReference type="Pfam" id="PF04290">
    <property type="entry name" value="DctQ"/>
    <property type="match status" value="1"/>
</dbReference>
<keyword evidence="2 9" id="KW-0813">Transport</keyword>
<evidence type="ECO:0000259" key="10">
    <source>
        <dbReference type="Pfam" id="PF04290"/>
    </source>
</evidence>
<evidence type="ECO:0000256" key="2">
    <source>
        <dbReference type="ARBA" id="ARBA00022448"/>
    </source>
</evidence>
<keyword evidence="7 9" id="KW-0472">Membrane</keyword>
<comment type="function">
    <text evidence="9">Part of the tripartite ATP-independent periplasmic (TRAP) transport system.</text>
</comment>
<accession>A0A6G4WCD1</accession>
<reference evidence="11 12" key="1">
    <citation type="submission" date="2020-02" db="EMBL/GenBank/DDBJ databases">
        <title>Genome sequence of strain CCNWXJ40-4.</title>
        <authorList>
            <person name="Gao J."/>
            <person name="Sun J."/>
        </authorList>
    </citation>
    <scope>NUCLEOTIDE SEQUENCE [LARGE SCALE GENOMIC DNA]</scope>
    <source>
        <strain evidence="11 12">CCNWXJ 40-4</strain>
    </source>
</reference>
<dbReference type="PANTHER" id="PTHR35011:SF4">
    <property type="entry name" value="SLL1102 PROTEIN"/>
    <property type="match status" value="1"/>
</dbReference>
<evidence type="ECO:0000256" key="1">
    <source>
        <dbReference type="ARBA" id="ARBA00004429"/>
    </source>
</evidence>
<evidence type="ECO:0000313" key="11">
    <source>
        <dbReference type="EMBL" id="NGO51800.1"/>
    </source>
</evidence>
<protein>
    <recommendedName>
        <fullName evidence="9">TRAP transporter small permease protein</fullName>
    </recommendedName>
</protein>
<feature type="transmembrane region" description="Helical" evidence="9">
    <location>
        <begin position="133"/>
        <end position="154"/>
    </location>
</feature>
<keyword evidence="5 9" id="KW-0812">Transmembrane</keyword>
<dbReference type="InterPro" id="IPR055348">
    <property type="entry name" value="DctQ"/>
</dbReference>
<evidence type="ECO:0000256" key="7">
    <source>
        <dbReference type="ARBA" id="ARBA00023136"/>
    </source>
</evidence>
<feature type="transmembrane region" description="Helical" evidence="9">
    <location>
        <begin position="51"/>
        <end position="71"/>
    </location>
</feature>
<dbReference type="PANTHER" id="PTHR35011">
    <property type="entry name" value="2,3-DIKETO-L-GULONATE TRAP TRANSPORTER SMALL PERMEASE PROTEIN YIAM"/>
    <property type="match status" value="1"/>
</dbReference>
<keyword evidence="6 9" id="KW-1133">Transmembrane helix</keyword>
<evidence type="ECO:0000313" key="12">
    <source>
        <dbReference type="Proteomes" id="UP001642900"/>
    </source>
</evidence>
<evidence type="ECO:0000256" key="9">
    <source>
        <dbReference type="RuleBase" id="RU369079"/>
    </source>
</evidence>
<proteinExistence type="inferred from homology"/>
<comment type="similarity">
    <text evidence="8 9">Belongs to the TRAP transporter small permease family.</text>
</comment>
<dbReference type="AlphaFoldDB" id="A0A6G4WCD1"/>
<comment type="subcellular location">
    <subcellularLocation>
        <location evidence="1 9">Cell inner membrane</location>
        <topology evidence="1 9">Multi-pass membrane protein</topology>
    </subcellularLocation>
</comment>
<comment type="subunit">
    <text evidence="9">The complex comprises the extracytoplasmic solute receptor protein and the two transmembrane proteins.</text>
</comment>
<feature type="transmembrane region" description="Helical" evidence="9">
    <location>
        <begin position="21"/>
        <end position="39"/>
    </location>
</feature>
<evidence type="ECO:0000256" key="3">
    <source>
        <dbReference type="ARBA" id="ARBA00022475"/>
    </source>
</evidence>
<feature type="domain" description="Tripartite ATP-independent periplasmic transporters DctQ component" evidence="10">
    <location>
        <begin position="30"/>
        <end position="160"/>
    </location>
</feature>
<dbReference type="InterPro" id="IPR007387">
    <property type="entry name" value="TRAP_DctQ"/>
</dbReference>
<dbReference type="EMBL" id="JAAKZF010000011">
    <property type="protein sequence ID" value="NGO51800.1"/>
    <property type="molecule type" value="Genomic_DNA"/>
</dbReference>
<evidence type="ECO:0000256" key="5">
    <source>
        <dbReference type="ARBA" id="ARBA00022692"/>
    </source>
</evidence>
<dbReference type="Proteomes" id="UP001642900">
    <property type="component" value="Unassembled WGS sequence"/>
</dbReference>
<dbReference type="GO" id="GO:0022857">
    <property type="term" value="F:transmembrane transporter activity"/>
    <property type="evidence" value="ECO:0007669"/>
    <property type="project" value="UniProtKB-UniRule"/>
</dbReference>
<dbReference type="GO" id="GO:0005886">
    <property type="term" value="C:plasma membrane"/>
    <property type="evidence" value="ECO:0007669"/>
    <property type="project" value="UniProtKB-SubCell"/>
</dbReference>
<keyword evidence="4 9" id="KW-0997">Cell inner membrane</keyword>
<sequence length="169" mass="19121">MPRAMRAFVRGVEAINRVVGLFSMYLIFVMIGVLLYSSIVKTVAIPPLWTLEMAQFLMVAYFMLGGGYSLIDDSHVRMDLWYGRWSPRRRAGVDIFTIFFLIVYLGFMLYGGISSTGYAIRYGETSYSSWSPYMAPIKIVMCVGIVLMLLQAIAEFFKDIAAARGENTQ</sequence>
<evidence type="ECO:0000256" key="6">
    <source>
        <dbReference type="ARBA" id="ARBA00022989"/>
    </source>
</evidence>
<feature type="transmembrane region" description="Helical" evidence="9">
    <location>
        <begin position="91"/>
        <end position="113"/>
    </location>
</feature>
<comment type="caution">
    <text evidence="11">The sequence shown here is derived from an EMBL/GenBank/DDBJ whole genome shotgun (WGS) entry which is preliminary data.</text>
</comment>
<gene>
    <name evidence="11" type="ORF">G6N73_11510</name>
</gene>
<keyword evidence="3" id="KW-1003">Cell membrane</keyword>
<keyword evidence="12" id="KW-1185">Reference proteome</keyword>
<evidence type="ECO:0000256" key="4">
    <source>
        <dbReference type="ARBA" id="ARBA00022519"/>
    </source>
</evidence>
<organism evidence="11 12">
    <name type="scientific">Allomesorhizobium camelthorni</name>
    <dbReference type="NCBI Taxonomy" id="475069"/>
    <lineage>
        <taxon>Bacteria</taxon>
        <taxon>Pseudomonadati</taxon>
        <taxon>Pseudomonadota</taxon>
        <taxon>Alphaproteobacteria</taxon>
        <taxon>Hyphomicrobiales</taxon>
        <taxon>Phyllobacteriaceae</taxon>
        <taxon>Allomesorhizobium</taxon>
    </lineage>
</organism>